<evidence type="ECO:0000313" key="8">
    <source>
        <dbReference type="EMBL" id="CCC71029.1"/>
    </source>
</evidence>
<dbReference type="GO" id="GO:0000171">
    <property type="term" value="F:ribonuclease MRP activity"/>
    <property type="evidence" value="ECO:0007669"/>
    <property type="project" value="EnsemblFungi"/>
</dbReference>
<sequence length="863" mass="99005">MSGSKSGGKKQLNKNQLFKRQKVRNARTIRTEALSSASGKSDDLSESGGMLRVDQFVHSRKFEIEQLQIAMIKSKASSSTRVFQSLPRKLRRRTASHNVRRIPKRMRNRALREMMKSDQQVVAKERIKKNKIHGLTASQLYKMKMSVKLLRLAGKSTSLKLALPENATASNCNLRQKIKTLQKQIKEAKSFSSSNVKFNNNKMGSYDNTGISKLAPIPKGRIKYFKRQRFFTWLPTHIWNAKRSHMIKRWGCQLPWSPTQKCFKMTHRIASYSATSDGALCMDSSFMGTMIIKDTSEEHTILQSLVSRLTNKRAILRKYRQSQTWFQGLFYSIKDSTNIWGPGDLFWVNEGTILLRVHPSIYVSIFNEIATSDKELLLHDCRYALASITIKGAKSLTALSSALRSVTPSASFEQFKLISNLTDENVLPQKAIFAFDAIDPRYLSAPKRIHSINSKKEISVDAILKLQNDYPQEEIRNILLKLCDPECREMSYKNQNTLKELSSRRQKLLISTPQKRQIQHDKDSDPSIPLLIAKRPRTQDWVIILPWFWLLPLWHQINRVPRVYHFGLRQYQQLQYEQRQLYFPDDYPFTNVGFMENSLYKRQSLKSRWLKKPIGKRVNYDKINGIHSLELPAFSGEIGDYFSCDWELLRILRNGIDFLTSQGKELKLIDSRRTTQFDSNDNSRAINTLNDVIELYKDVRTIEPGTSSTEELPVTLASSLPTPGASLHATEIKNESASLIITQTTLPIVAISCNFIERGHPHDNARIYRIPDTDLSYWLQVANGVYRADGKKDHEQNIPKPSVIDLIGFVTTATYHLGEGNGLATGFIDAHIASTMPLEQKYILVRNVGTNIYRLAHWEQIIM</sequence>
<evidence type="ECO:0000256" key="2">
    <source>
        <dbReference type="ARBA" id="ARBA00022694"/>
    </source>
</evidence>
<dbReference type="GO" id="GO:0003723">
    <property type="term" value="F:RNA binding"/>
    <property type="evidence" value="ECO:0007669"/>
    <property type="project" value="EnsemblFungi"/>
</dbReference>
<dbReference type="OMA" id="WNAKRSH"/>
<dbReference type="GeneID" id="96904695"/>
<evidence type="ECO:0000256" key="1">
    <source>
        <dbReference type="ARBA" id="ARBA00004123"/>
    </source>
</evidence>
<evidence type="ECO:0000256" key="4">
    <source>
        <dbReference type="SAM" id="MobiDB-lite"/>
    </source>
</evidence>
<evidence type="ECO:0000259" key="7">
    <source>
        <dbReference type="Pfam" id="PF22770"/>
    </source>
</evidence>
<feature type="compositionally biased region" description="Basic residues" evidence="4">
    <location>
        <begin position="7"/>
        <end position="27"/>
    </location>
</feature>
<dbReference type="STRING" id="1064592.G0VHZ5"/>
<dbReference type="Pfam" id="PF08170">
    <property type="entry name" value="POPLD"/>
    <property type="match status" value="1"/>
</dbReference>
<dbReference type="GO" id="GO:0005697">
    <property type="term" value="C:telomerase holoenzyme complex"/>
    <property type="evidence" value="ECO:0007669"/>
    <property type="project" value="EnsemblFungi"/>
</dbReference>
<dbReference type="eggNOG" id="KOG3322">
    <property type="taxonomic scope" value="Eukaryota"/>
</dbReference>
<dbReference type="GO" id="GO:0000294">
    <property type="term" value="P:nuclear-transcribed mRNA catabolic process, RNase MRP-dependent"/>
    <property type="evidence" value="ECO:0007669"/>
    <property type="project" value="EnsemblFungi"/>
</dbReference>
<feature type="domain" description="POPLD" evidence="6">
    <location>
        <begin position="540"/>
        <end position="646"/>
    </location>
</feature>
<dbReference type="GO" id="GO:0034965">
    <property type="term" value="P:intronic box C/D snoRNA processing"/>
    <property type="evidence" value="ECO:0007669"/>
    <property type="project" value="EnsemblFungi"/>
</dbReference>
<dbReference type="InterPro" id="IPR039182">
    <property type="entry name" value="Pop1"/>
</dbReference>
<dbReference type="FunCoup" id="G0VHZ5">
    <property type="interactions" value="155"/>
</dbReference>
<name>G0VHZ5_NAUCA</name>
<dbReference type="PANTHER" id="PTHR22731:SF3">
    <property type="entry name" value="RIBONUCLEASES P_MRP PROTEIN SUBUNIT POP1"/>
    <property type="match status" value="1"/>
</dbReference>
<dbReference type="GO" id="GO:0005655">
    <property type="term" value="C:nucleolar ribonuclease P complex"/>
    <property type="evidence" value="ECO:0007669"/>
    <property type="project" value="EnsemblFungi"/>
</dbReference>
<dbReference type="GO" id="GO:0001682">
    <property type="term" value="P:tRNA 5'-leader removal"/>
    <property type="evidence" value="ECO:0007669"/>
    <property type="project" value="EnsemblFungi"/>
</dbReference>
<keyword evidence="2" id="KW-0819">tRNA processing</keyword>
<feature type="region of interest" description="Disordered" evidence="4">
    <location>
        <begin position="1"/>
        <end position="46"/>
    </location>
</feature>
<dbReference type="HOGENOM" id="CLU_007205_0_1_1"/>
<protein>
    <recommendedName>
        <fullName evidence="10">Pop1 N-terminal domain-containing protein</fullName>
    </recommendedName>
</protein>
<keyword evidence="3" id="KW-0539">Nucleus</keyword>
<feature type="domain" description="POP1 C-terminal" evidence="7">
    <location>
        <begin position="797"/>
        <end position="860"/>
    </location>
</feature>
<dbReference type="PANTHER" id="PTHR22731">
    <property type="entry name" value="RIBONUCLEASES P/MRP PROTEIN SUBUNIT POP1"/>
    <property type="match status" value="1"/>
</dbReference>
<accession>G0VHZ5</accession>
<dbReference type="OrthoDB" id="442863at2759"/>
<keyword evidence="9" id="KW-1185">Reference proteome</keyword>
<dbReference type="GO" id="GO:0004526">
    <property type="term" value="F:ribonuclease P activity"/>
    <property type="evidence" value="ECO:0007669"/>
    <property type="project" value="EnsemblFungi"/>
</dbReference>
<dbReference type="InterPro" id="IPR009723">
    <property type="entry name" value="Pop1_N"/>
</dbReference>
<evidence type="ECO:0000259" key="5">
    <source>
        <dbReference type="Pfam" id="PF06978"/>
    </source>
</evidence>
<dbReference type="InParanoid" id="G0VHZ5"/>
<evidence type="ECO:0000259" key="6">
    <source>
        <dbReference type="Pfam" id="PF08170"/>
    </source>
</evidence>
<dbReference type="AlphaFoldDB" id="G0VHZ5"/>
<reference key="2">
    <citation type="submission" date="2011-08" db="EMBL/GenBank/DDBJ databases">
        <title>Genome sequence of Naumovozyma castellii.</title>
        <authorList>
            <person name="Gordon J.L."/>
            <person name="Armisen D."/>
            <person name="Proux-Wera E."/>
            <person name="OhEigeartaigh S.S."/>
            <person name="Byrne K.P."/>
            <person name="Wolfe K.H."/>
        </authorList>
    </citation>
    <scope>NUCLEOTIDE SEQUENCE</scope>
    <source>
        <strain>Type strain:CBS 4309</strain>
    </source>
</reference>
<dbReference type="Proteomes" id="UP000001640">
    <property type="component" value="Chromosome 7"/>
</dbReference>
<dbReference type="RefSeq" id="XP_003677382.1">
    <property type="nucleotide sequence ID" value="XM_003677334.1"/>
</dbReference>
<reference evidence="8 9" key="1">
    <citation type="journal article" date="2011" name="Proc. Natl. Acad. Sci. U.S.A.">
        <title>Evolutionary erosion of yeast sex chromosomes by mating-type switching accidents.</title>
        <authorList>
            <person name="Gordon J.L."/>
            <person name="Armisen D."/>
            <person name="Proux-Wera E."/>
            <person name="Oheigeartaigh S.S."/>
            <person name="Byrne K.P."/>
            <person name="Wolfe K.H."/>
        </authorList>
    </citation>
    <scope>NUCLEOTIDE SEQUENCE [LARGE SCALE GENOMIC DNA]</scope>
    <source>
        <strain evidence="9">ATCC 76901 / BCRC 22586 / CBS 4309 / NBRC 1992 / NRRL Y-12630</strain>
    </source>
</reference>
<organism evidence="8 9">
    <name type="scientific">Naumovozyma castellii</name>
    <name type="common">Yeast</name>
    <name type="synonym">Saccharomyces castellii</name>
    <dbReference type="NCBI Taxonomy" id="27288"/>
    <lineage>
        <taxon>Eukaryota</taxon>
        <taxon>Fungi</taxon>
        <taxon>Dikarya</taxon>
        <taxon>Ascomycota</taxon>
        <taxon>Saccharomycotina</taxon>
        <taxon>Saccharomycetes</taxon>
        <taxon>Saccharomycetales</taxon>
        <taxon>Saccharomycetaceae</taxon>
        <taxon>Naumovozyma</taxon>
    </lineage>
</organism>
<evidence type="ECO:0000256" key="3">
    <source>
        <dbReference type="ARBA" id="ARBA00023242"/>
    </source>
</evidence>
<gene>
    <name evidence="8" type="primary">NCAS0G01420</name>
    <name evidence="8" type="ordered locus">NCAS_0G01420</name>
</gene>
<dbReference type="GO" id="GO:0000172">
    <property type="term" value="C:ribonuclease MRP complex"/>
    <property type="evidence" value="ECO:0007669"/>
    <property type="project" value="EnsemblFungi"/>
</dbReference>
<proteinExistence type="predicted"/>
<dbReference type="Pfam" id="PF06978">
    <property type="entry name" value="POP1_N"/>
    <property type="match status" value="1"/>
</dbReference>
<comment type="subcellular location">
    <subcellularLocation>
        <location evidence="1">Nucleus</location>
    </subcellularLocation>
</comment>
<dbReference type="Pfam" id="PF22770">
    <property type="entry name" value="POP1_C"/>
    <property type="match status" value="1"/>
</dbReference>
<dbReference type="EMBL" id="HE576758">
    <property type="protein sequence ID" value="CCC71029.1"/>
    <property type="molecule type" value="Genomic_DNA"/>
</dbReference>
<dbReference type="InterPro" id="IPR055079">
    <property type="entry name" value="POP1_C"/>
</dbReference>
<dbReference type="KEGG" id="ncs:NCAS_0G01420"/>
<evidence type="ECO:0000313" key="9">
    <source>
        <dbReference type="Proteomes" id="UP000001640"/>
    </source>
</evidence>
<dbReference type="InterPro" id="IPR012590">
    <property type="entry name" value="POPLD_dom"/>
</dbReference>
<dbReference type="GO" id="GO:0000460">
    <property type="term" value="P:maturation of 5.8S rRNA"/>
    <property type="evidence" value="ECO:0007669"/>
    <property type="project" value="EnsemblFungi"/>
</dbReference>
<feature type="domain" description="Pop1 N-terminal" evidence="5">
    <location>
        <begin position="56"/>
        <end position="294"/>
    </location>
</feature>
<evidence type="ECO:0008006" key="10">
    <source>
        <dbReference type="Google" id="ProtNLM"/>
    </source>
</evidence>